<comment type="caution">
    <text evidence="10">The sequence shown here is derived from an EMBL/GenBank/DDBJ whole genome shotgun (WGS) entry which is preliminary data.</text>
</comment>
<dbReference type="InterPro" id="IPR013785">
    <property type="entry name" value="Aldolase_TIM"/>
</dbReference>
<sequence length="268" mass="28656">MSAASEGNLRDLRGAAAIEAAFRRGPRPLFIPYLTLGDPTPEVTRSRLWELARAGAGIVELGVPYSDPLADGPVLREAAVRALRHRLGVGEALAFVRAVRDEGFSLPLVLFAYTNPLLRFGAERFAREALAAGVDAVLVPDLPPEESGDVLPFLRAVGIPLIPLVALTSRGRIAERLAGREGFVYAVSSLGTTGVREQLPQELLAFLAEIRAATSLPVAVGFGIHRRDQVEMLAPHAEGIIVGSALAHLWAEGGSAEEFVRELFSGVW</sequence>
<evidence type="ECO:0000256" key="7">
    <source>
        <dbReference type="ARBA" id="ARBA00049047"/>
    </source>
</evidence>
<dbReference type="PROSITE" id="PS00167">
    <property type="entry name" value="TRP_SYNTHASE_ALPHA"/>
    <property type="match status" value="1"/>
</dbReference>
<evidence type="ECO:0000256" key="6">
    <source>
        <dbReference type="ARBA" id="ARBA00023239"/>
    </source>
</evidence>
<gene>
    <name evidence="8" type="primary">trpA</name>
    <name evidence="10" type="ORF">BLITH_0968</name>
</gene>
<proteinExistence type="inferred from homology"/>
<dbReference type="AlphaFoldDB" id="A0A2T5G733"/>
<dbReference type="InterPro" id="IPR018204">
    <property type="entry name" value="Trp_synthase_alpha_AS"/>
</dbReference>
<dbReference type="Gene3D" id="3.20.20.70">
    <property type="entry name" value="Aldolase class I"/>
    <property type="match status" value="1"/>
</dbReference>
<dbReference type="GO" id="GO:0005829">
    <property type="term" value="C:cytosol"/>
    <property type="evidence" value="ECO:0007669"/>
    <property type="project" value="TreeGrafter"/>
</dbReference>
<dbReference type="PANTHER" id="PTHR43406:SF1">
    <property type="entry name" value="TRYPTOPHAN SYNTHASE ALPHA CHAIN, CHLOROPLASTIC"/>
    <property type="match status" value="1"/>
</dbReference>
<feature type="active site" description="Proton acceptor" evidence="8">
    <location>
        <position position="60"/>
    </location>
</feature>
<comment type="function">
    <text evidence="8">The alpha subunit is responsible for the aldol cleavage of indoleglycerol phosphate to indole and glyceraldehyde 3-phosphate.</text>
</comment>
<evidence type="ECO:0000256" key="9">
    <source>
        <dbReference type="RuleBase" id="RU003662"/>
    </source>
</evidence>
<dbReference type="EMBL" id="PEBW01000003">
    <property type="protein sequence ID" value="PTQ52001.1"/>
    <property type="molecule type" value="Genomic_DNA"/>
</dbReference>
<evidence type="ECO:0000313" key="10">
    <source>
        <dbReference type="EMBL" id="PTQ52001.1"/>
    </source>
</evidence>
<dbReference type="NCBIfam" id="TIGR00262">
    <property type="entry name" value="trpA"/>
    <property type="match status" value="1"/>
</dbReference>
<protein>
    <recommendedName>
        <fullName evidence="8">Tryptophan synthase alpha chain</fullName>
        <ecNumber evidence="8">4.2.1.20</ecNumber>
    </recommendedName>
</protein>
<comment type="pathway">
    <text evidence="1 8">Amino-acid biosynthesis; L-tryptophan biosynthesis; L-tryptophan from chorismate: step 5/5.</text>
</comment>
<dbReference type="EC" id="4.2.1.20" evidence="8"/>
<reference evidence="10 11" key="1">
    <citation type="submission" date="2017-08" db="EMBL/GenBank/DDBJ databases">
        <title>Burning lignite coal seam in the remote Altai Mountains harbors a hydrogen-driven thermophilic microbial community.</title>
        <authorList>
            <person name="Kadnikov V.V."/>
            <person name="Mardanov A.V."/>
            <person name="Ivasenko D."/>
            <person name="Beletsky A.V."/>
            <person name="Karnachuk O.V."/>
            <person name="Ravin N.V."/>
        </authorList>
    </citation>
    <scope>NUCLEOTIDE SEQUENCE [LARGE SCALE GENOMIC DNA]</scope>
    <source>
        <strain evidence="10">AL31</strain>
    </source>
</reference>
<dbReference type="Pfam" id="PF00290">
    <property type="entry name" value="Trp_syntA"/>
    <property type="match status" value="1"/>
</dbReference>
<dbReference type="GO" id="GO:0004834">
    <property type="term" value="F:tryptophan synthase activity"/>
    <property type="evidence" value="ECO:0007669"/>
    <property type="project" value="UniProtKB-UniRule"/>
</dbReference>
<comment type="catalytic activity">
    <reaction evidence="7 8">
        <text>(1S,2R)-1-C-(indol-3-yl)glycerol 3-phosphate + L-serine = D-glyceraldehyde 3-phosphate + L-tryptophan + H2O</text>
        <dbReference type="Rhea" id="RHEA:10532"/>
        <dbReference type="ChEBI" id="CHEBI:15377"/>
        <dbReference type="ChEBI" id="CHEBI:33384"/>
        <dbReference type="ChEBI" id="CHEBI:57912"/>
        <dbReference type="ChEBI" id="CHEBI:58866"/>
        <dbReference type="ChEBI" id="CHEBI:59776"/>
        <dbReference type="EC" id="4.2.1.20"/>
    </reaction>
</comment>
<evidence type="ECO:0000256" key="8">
    <source>
        <dbReference type="HAMAP-Rule" id="MF_00131"/>
    </source>
</evidence>
<evidence type="ECO:0000256" key="1">
    <source>
        <dbReference type="ARBA" id="ARBA00004733"/>
    </source>
</evidence>
<evidence type="ECO:0000256" key="4">
    <source>
        <dbReference type="ARBA" id="ARBA00022822"/>
    </source>
</evidence>
<organism evidence="10 11">
    <name type="scientific">Brockia lithotrophica</name>
    <dbReference type="NCBI Taxonomy" id="933949"/>
    <lineage>
        <taxon>Bacteria</taxon>
        <taxon>Bacillati</taxon>
        <taxon>Bacillota</taxon>
        <taxon>Bacilli</taxon>
        <taxon>Bacillales</taxon>
        <taxon>Bacillales Family X. Incertae Sedis</taxon>
        <taxon>Brockia</taxon>
    </lineage>
</organism>
<name>A0A2T5G733_9BACL</name>
<dbReference type="SUPFAM" id="SSF51366">
    <property type="entry name" value="Ribulose-phoshate binding barrel"/>
    <property type="match status" value="1"/>
</dbReference>
<dbReference type="Proteomes" id="UP000244016">
    <property type="component" value="Unassembled WGS sequence"/>
</dbReference>
<evidence type="ECO:0000256" key="3">
    <source>
        <dbReference type="ARBA" id="ARBA00022605"/>
    </source>
</evidence>
<keyword evidence="3 8" id="KW-0028">Amino-acid biosynthesis</keyword>
<evidence type="ECO:0000256" key="5">
    <source>
        <dbReference type="ARBA" id="ARBA00023141"/>
    </source>
</evidence>
<feature type="active site" description="Proton acceptor" evidence="8">
    <location>
        <position position="71"/>
    </location>
</feature>
<keyword evidence="4 8" id="KW-0822">Tryptophan biosynthesis</keyword>
<dbReference type="InterPro" id="IPR011060">
    <property type="entry name" value="RibuloseP-bd_barrel"/>
</dbReference>
<dbReference type="CDD" id="cd04724">
    <property type="entry name" value="Tryptophan_synthase_alpha"/>
    <property type="match status" value="1"/>
</dbReference>
<comment type="subunit">
    <text evidence="2 8">Tetramer of two alpha and two beta chains.</text>
</comment>
<evidence type="ECO:0000313" key="11">
    <source>
        <dbReference type="Proteomes" id="UP000244016"/>
    </source>
</evidence>
<dbReference type="InterPro" id="IPR002028">
    <property type="entry name" value="Trp_synthase_suA"/>
</dbReference>
<dbReference type="UniPathway" id="UPA00035">
    <property type="reaction ID" value="UER00044"/>
</dbReference>
<dbReference type="HAMAP" id="MF_00131">
    <property type="entry name" value="Trp_synth_alpha"/>
    <property type="match status" value="1"/>
</dbReference>
<accession>A0A2T5G733</accession>
<evidence type="ECO:0000256" key="2">
    <source>
        <dbReference type="ARBA" id="ARBA00011270"/>
    </source>
</evidence>
<dbReference type="PANTHER" id="PTHR43406">
    <property type="entry name" value="TRYPTOPHAN SYNTHASE, ALPHA CHAIN"/>
    <property type="match status" value="1"/>
</dbReference>
<comment type="similarity">
    <text evidence="8 9">Belongs to the TrpA family.</text>
</comment>
<keyword evidence="6 8" id="KW-0456">Lyase</keyword>
<keyword evidence="5 8" id="KW-0057">Aromatic amino acid biosynthesis</keyword>